<protein>
    <submittedName>
        <fullName evidence="1">Uncharacterized protein</fullName>
    </submittedName>
</protein>
<proteinExistence type="predicted"/>
<accession>A0A0B0MGU7</accession>
<evidence type="ECO:0000313" key="2">
    <source>
        <dbReference type="Proteomes" id="UP000032142"/>
    </source>
</evidence>
<name>A0A0B0MGU7_GOSAR</name>
<sequence length="102" mass="11124">MPSQAEMPQLSSKVDHFVVRVGRVSKVGTCGGPIEEGQGLEERYAMANPTALVNDVAHEGRGDGMDGRDIGEVEGERRDGEVRGWRGRVRVWVGVFAVVLFD</sequence>
<comment type="caution">
    <text evidence="1">The sequence shown here is derived from an EMBL/GenBank/DDBJ whole genome shotgun (WGS) entry which is preliminary data.</text>
</comment>
<evidence type="ECO:0000313" key="1">
    <source>
        <dbReference type="EMBL" id="KHG01343.1"/>
    </source>
</evidence>
<dbReference type="AlphaFoldDB" id="A0A0B0MGU7"/>
<organism evidence="1 2">
    <name type="scientific">Gossypium arboreum</name>
    <name type="common">Tree cotton</name>
    <name type="synonym">Gossypium nanking</name>
    <dbReference type="NCBI Taxonomy" id="29729"/>
    <lineage>
        <taxon>Eukaryota</taxon>
        <taxon>Viridiplantae</taxon>
        <taxon>Streptophyta</taxon>
        <taxon>Embryophyta</taxon>
        <taxon>Tracheophyta</taxon>
        <taxon>Spermatophyta</taxon>
        <taxon>Magnoliopsida</taxon>
        <taxon>eudicotyledons</taxon>
        <taxon>Gunneridae</taxon>
        <taxon>Pentapetalae</taxon>
        <taxon>rosids</taxon>
        <taxon>malvids</taxon>
        <taxon>Malvales</taxon>
        <taxon>Malvaceae</taxon>
        <taxon>Malvoideae</taxon>
        <taxon>Gossypium</taxon>
    </lineage>
</organism>
<gene>
    <name evidence="1" type="ORF">F383_22313</name>
</gene>
<dbReference type="Proteomes" id="UP000032142">
    <property type="component" value="Unassembled WGS sequence"/>
</dbReference>
<reference evidence="2" key="1">
    <citation type="submission" date="2014-09" db="EMBL/GenBank/DDBJ databases">
        <authorList>
            <person name="Mudge J."/>
            <person name="Ramaraj T."/>
            <person name="Lindquist I.E."/>
            <person name="Bharti A.K."/>
            <person name="Sundararajan A."/>
            <person name="Cameron C.T."/>
            <person name="Woodward J.E."/>
            <person name="May G.D."/>
            <person name="Brubaker C."/>
            <person name="Broadhvest J."/>
            <person name="Wilkins T.A."/>
        </authorList>
    </citation>
    <scope>NUCLEOTIDE SEQUENCE</scope>
    <source>
        <strain evidence="2">cv. AKA8401</strain>
    </source>
</reference>
<keyword evidence="2" id="KW-1185">Reference proteome</keyword>
<dbReference type="EMBL" id="JRRC01184617">
    <property type="protein sequence ID" value="KHG01343.1"/>
    <property type="molecule type" value="Genomic_DNA"/>
</dbReference>